<feature type="domain" description="EF-hand" evidence="5">
    <location>
        <begin position="28"/>
        <end position="63"/>
    </location>
</feature>
<dbReference type="SMART" id="SM00054">
    <property type="entry name" value="EFh"/>
    <property type="match status" value="3"/>
</dbReference>
<keyword evidence="2" id="KW-0677">Repeat</keyword>
<dbReference type="EMBL" id="NMUH01000211">
    <property type="protein sequence ID" value="MQL74503.1"/>
    <property type="molecule type" value="Genomic_DNA"/>
</dbReference>
<sequence>MEGAQGFSRKPSLRGRPSASFRLRSSSLNAVRLRRIFDLFDNNGDGEITVAELSQVLDRLGLEAESEGLRVTVEAFIKPGHDGLEYDDFEGLHRSLGDAFFGGIGAGEGEEADAEEADLTEAFKVFDEDGDGFISARELQAVLGKLGLSEGGSITRVREMICSVDRNHDGRVDFYERLRRLGREREERAKPVWPRAVSAVAVDGRDGGGGGGRRRAGDEHDEQASAPVEEAVAQGRSLNREQEETLRSKPAVAALIEEYEKSRDGNARGDRSVVAGADTAALRRRN</sequence>
<evidence type="ECO:0000313" key="6">
    <source>
        <dbReference type="EMBL" id="MQL74503.1"/>
    </source>
</evidence>
<evidence type="ECO:0000259" key="5">
    <source>
        <dbReference type="PROSITE" id="PS50222"/>
    </source>
</evidence>
<proteinExistence type="predicted"/>
<dbReference type="PROSITE" id="PS00018">
    <property type="entry name" value="EF_HAND_1"/>
    <property type="match status" value="2"/>
</dbReference>
<dbReference type="PROSITE" id="PS50222">
    <property type="entry name" value="EF_HAND_2"/>
    <property type="match status" value="2"/>
</dbReference>
<protein>
    <recommendedName>
        <fullName evidence="5">EF-hand domain-containing protein</fullName>
    </recommendedName>
</protein>
<dbReference type="CDD" id="cd00051">
    <property type="entry name" value="EFh"/>
    <property type="match status" value="1"/>
</dbReference>
<evidence type="ECO:0000313" key="7">
    <source>
        <dbReference type="Proteomes" id="UP000652761"/>
    </source>
</evidence>
<dbReference type="Proteomes" id="UP000652761">
    <property type="component" value="Unassembled WGS sequence"/>
</dbReference>
<gene>
    <name evidence="6" type="ORF">Taro_006861</name>
</gene>
<dbReference type="SUPFAM" id="SSF47473">
    <property type="entry name" value="EF-hand"/>
    <property type="match status" value="1"/>
</dbReference>
<name>A0A843TYM6_COLES</name>
<evidence type="ECO:0000256" key="3">
    <source>
        <dbReference type="ARBA" id="ARBA00022837"/>
    </source>
</evidence>
<accession>A0A843TYM6</accession>
<dbReference type="AlphaFoldDB" id="A0A843TYM6"/>
<keyword evidence="1" id="KW-0479">Metal-binding</keyword>
<comment type="caution">
    <text evidence="6">The sequence shown here is derived from an EMBL/GenBank/DDBJ whole genome shotgun (WGS) entry which is preliminary data.</text>
</comment>
<feature type="compositionally biased region" description="Basic and acidic residues" evidence="4">
    <location>
        <begin position="261"/>
        <end position="271"/>
    </location>
</feature>
<organism evidence="6 7">
    <name type="scientific">Colocasia esculenta</name>
    <name type="common">Wild taro</name>
    <name type="synonym">Arum esculentum</name>
    <dbReference type="NCBI Taxonomy" id="4460"/>
    <lineage>
        <taxon>Eukaryota</taxon>
        <taxon>Viridiplantae</taxon>
        <taxon>Streptophyta</taxon>
        <taxon>Embryophyta</taxon>
        <taxon>Tracheophyta</taxon>
        <taxon>Spermatophyta</taxon>
        <taxon>Magnoliopsida</taxon>
        <taxon>Liliopsida</taxon>
        <taxon>Araceae</taxon>
        <taxon>Aroideae</taxon>
        <taxon>Colocasieae</taxon>
        <taxon>Colocasia</taxon>
    </lineage>
</organism>
<feature type="domain" description="EF-hand" evidence="5">
    <location>
        <begin position="114"/>
        <end position="149"/>
    </location>
</feature>
<evidence type="ECO:0000256" key="2">
    <source>
        <dbReference type="ARBA" id="ARBA00022737"/>
    </source>
</evidence>
<keyword evidence="7" id="KW-1185">Reference proteome</keyword>
<keyword evidence="3" id="KW-0106">Calcium</keyword>
<dbReference type="Pfam" id="PF13499">
    <property type="entry name" value="EF-hand_7"/>
    <property type="match status" value="1"/>
</dbReference>
<dbReference type="Gene3D" id="1.10.238.10">
    <property type="entry name" value="EF-hand"/>
    <property type="match status" value="2"/>
</dbReference>
<dbReference type="Pfam" id="PF13405">
    <property type="entry name" value="EF-hand_6"/>
    <property type="match status" value="1"/>
</dbReference>
<dbReference type="InterPro" id="IPR011992">
    <property type="entry name" value="EF-hand-dom_pair"/>
</dbReference>
<dbReference type="GO" id="GO:0005509">
    <property type="term" value="F:calcium ion binding"/>
    <property type="evidence" value="ECO:0007669"/>
    <property type="project" value="InterPro"/>
</dbReference>
<reference evidence="6" key="1">
    <citation type="submission" date="2017-07" db="EMBL/GenBank/DDBJ databases">
        <title>Taro Niue Genome Assembly and Annotation.</title>
        <authorList>
            <person name="Atibalentja N."/>
            <person name="Keating K."/>
            <person name="Fields C.J."/>
        </authorList>
    </citation>
    <scope>NUCLEOTIDE SEQUENCE</scope>
    <source>
        <strain evidence="6">Niue_2</strain>
        <tissue evidence="6">Leaf</tissue>
    </source>
</reference>
<dbReference type="FunFam" id="1.10.238.10:FF:000001">
    <property type="entry name" value="Calmodulin 1"/>
    <property type="match status" value="1"/>
</dbReference>
<dbReference type="OrthoDB" id="26525at2759"/>
<feature type="region of interest" description="Disordered" evidence="4">
    <location>
        <begin position="261"/>
        <end position="286"/>
    </location>
</feature>
<feature type="compositionally biased region" description="Basic and acidic residues" evidence="4">
    <location>
        <begin position="238"/>
        <end position="247"/>
    </location>
</feature>
<dbReference type="PANTHER" id="PTHR10891">
    <property type="entry name" value="EF-HAND CALCIUM-BINDING DOMAIN CONTAINING PROTEIN"/>
    <property type="match status" value="1"/>
</dbReference>
<evidence type="ECO:0000256" key="4">
    <source>
        <dbReference type="SAM" id="MobiDB-lite"/>
    </source>
</evidence>
<dbReference type="InterPro" id="IPR002048">
    <property type="entry name" value="EF_hand_dom"/>
</dbReference>
<dbReference type="InterPro" id="IPR018247">
    <property type="entry name" value="EF_Hand_1_Ca_BS"/>
</dbReference>
<evidence type="ECO:0000256" key="1">
    <source>
        <dbReference type="ARBA" id="ARBA00022723"/>
    </source>
</evidence>
<feature type="region of interest" description="Disordered" evidence="4">
    <location>
        <begin position="201"/>
        <end position="249"/>
    </location>
</feature>
<dbReference type="InterPro" id="IPR039647">
    <property type="entry name" value="EF_hand_pair_protein_CML-like"/>
</dbReference>